<evidence type="ECO:0000313" key="3">
    <source>
        <dbReference type="Proteomes" id="UP000032545"/>
    </source>
</evidence>
<dbReference type="EMBL" id="JYFN01000026">
    <property type="protein sequence ID" value="KJE22225.1"/>
    <property type="molecule type" value="Genomic_DNA"/>
</dbReference>
<evidence type="ECO:0000313" key="2">
    <source>
        <dbReference type="EMBL" id="KJE22225.1"/>
    </source>
</evidence>
<accession>A0A0D8BDW4</accession>
<feature type="domain" description="DUF4037" evidence="1">
    <location>
        <begin position="106"/>
        <end position="204"/>
    </location>
</feature>
<comment type="caution">
    <text evidence="2">The sequence shown here is derived from an EMBL/GenBank/DDBJ whole genome shotgun (WGS) entry which is preliminary data.</text>
</comment>
<proteinExistence type="predicted"/>
<name>A0A0D8BDW4_9ACTN</name>
<dbReference type="InterPro" id="IPR025117">
    <property type="entry name" value="DUF4037"/>
</dbReference>
<reference evidence="2 3" key="2">
    <citation type="journal article" date="2016" name="Genome Announc.">
        <title>Permanent Draft Genome Sequences for Two Variants of Frankia sp. Strain CpI1, the First Frankia Strain Isolated from Root Nodules of Comptonia peregrina.</title>
        <authorList>
            <person name="Oshone R."/>
            <person name="Hurst S.G.IV."/>
            <person name="Abebe-Akele F."/>
            <person name="Simpson S."/>
            <person name="Morris K."/>
            <person name="Thomas W.K."/>
            <person name="Tisa L.S."/>
        </authorList>
    </citation>
    <scope>NUCLEOTIDE SEQUENCE [LARGE SCALE GENOMIC DNA]</scope>
    <source>
        <strain evidence="3">CpI1-S</strain>
    </source>
</reference>
<keyword evidence="3" id="KW-1185">Reference proteome</keyword>
<evidence type="ECO:0000259" key="1">
    <source>
        <dbReference type="Pfam" id="PF13228"/>
    </source>
</evidence>
<protein>
    <recommendedName>
        <fullName evidence="1">DUF4037 domain-containing protein</fullName>
    </recommendedName>
</protein>
<dbReference type="PATRIC" id="fig|1502723.3.peg.2927"/>
<sequence>MVAGVPHAAALLGEGSEVLGFDDEVSTDHDFGPRLQLFVAPGVDTAPIDAALKNLPEYFDGLPVAYSDTDRHDARPHHQVEVTTVSAFFVSRLGADPAEGMELTDWLLAPTQILASLVDGVVLHDPFGLLTARRRALNWYPDDIWRYVLAAGWLRVSQEEPFIGRTGGRGDDLGFRILTARVARDLVRIGFLTERRWAPYNKWLTTAFARLALADQAGPHLRRALGATGWRDREAALCAAAGRLAAATNGLGLAEPVDPTPRRFHTRDIQVLAAERLTRALTDAITDPLIRALLARLGHQPDGTVGHLFGAIDQACDNVDILTALDRRRDYASLLGLQP</sequence>
<reference evidence="3" key="1">
    <citation type="submission" date="2015-02" db="EMBL/GenBank/DDBJ databases">
        <title>Draft Genome of Frankia sp. CpI1-S.</title>
        <authorList>
            <person name="Oshone R.T."/>
            <person name="Ngom M."/>
            <person name="Ghodhbane-Gtari F."/>
            <person name="Gtari M."/>
            <person name="Morris K."/>
            <person name="Thomas K."/>
            <person name="Sen A."/>
            <person name="Tisa L.S."/>
        </authorList>
    </citation>
    <scope>NUCLEOTIDE SEQUENCE [LARGE SCALE GENOMIC DNA]</scope>
    <source>
        <strain evidence="3">CpI1-S</strain>
    </source>
</reference>
<dbReference type="Pfam" id="PF13228">
    <property type="entry name" value="DUF4037"/>
    <property type="match status" value="1"/>
</dbReference>
<organism evidence="2 3">
    <name type="scientific">Frankia torreyi</name>
    <dbReference type="NCBI Taxonomy" id="1856"/>
    <lineage>
        <taxon>Bacteria</taxon>
        <taxon>Bacillati</taxon>
        <taxon>Actinomycetota</taxon>
        <taxon>Actinomycetes</taxon>
        <taxon>Frankiales</taxon>
        <taxon>Frankiaceae</taxon>
        <taxon>Frankia</taxon>
    </lineage>
</organism>
<dbReference type="AlphaFoldDB" id="A0A0D8BDW4"/>
<dbReference type="Proteomes" id="UP000032545">
    <property type="component" value="Unassembled WGS sequence"/>
</dbReference>
<gene>
    <name evidence="2" type="ORF">FF36_03488</name>
</gene>